<sequence length="78" mass="7906">MMAAVEPSRIRSFCIIAHIDHGKTTLADRLLSQAQALTSSAAADSPSTASGSSKTAGGSAGSMDSGVLERERGITILS</sequence>
<dbReference type="GO" id="GO:0045727">
    <property type="term" value="P:positive regulation of translation"/>
    <property type="evidence" value="ECO:0007669"/>
    <property type="project" value="TreeGrafter"/>
</dbReference>
<evidence type="ECO:0000259" key="2">
    <source>
        <dbReference type="Pfam" id="PF00009"/>
    </source>
</evidence>
<evidence type="ECO:0000256" key="1">
    <source>
        <dbReference type="SAM" id="MobiDB-lite"/>
    </source>
</evidence>
<dbReference type="Pfam" id="PF00009">
    <property type="entry name" value="GTP_EFTU"/>
    <property type="match status" value="1"/>
</dbReference>
<feature type="non-terminal residue" evidence="3">
    <location>
        <position position="78"/>
    </location>
</feature>
<dbReference type="PANTHER" id="PTHR43512:SF4">
    <property type="entry name" value="TRANSLATION FACTOR GUF1 HOMOLOG, CHLOROPLASTIC"/>
    <property type="match status" value="1"/>
</dbReference>
<dbReference type="InterPro" id="IPR006297">
    <property type="entry name" value="EF-4"/>
</dbReference>
<organism evidence="3 4">
    <name type="scientific">Haematococcus lacustris</name>
    <name type="common">Green alga</name>
    <name type="synonym">Haematococcus pluvialis</name>
    <dbReference type="NCBI Taxonomy" id="44745"/>
    <lineage>
        <taxon>Eukaryota</taxon>
        <taxon>Viridiplantae</taxon>
        <taxon>Chlorophyta</taxon>
        <taxon>core chlorophytes</taxon>
        <taxon>Chlorophyceae</taxon>
        <taxon>CS clade</taxon>
        <taxon>Chlamydomonadales</taxon>
        <taxon>Haematococcaceae</taxon>
        <taxon>Haematococcus</taxon>
    </lineage>
</organism>
<feature type="domain" description="Tr-type G" evidence="2">
    <location>
        <begin position="9"/>
        <end position="77"/>
    </location>
</feature>
<evidence type="ECO:0000313" key="3">
    <source>
        <dbReference type="EMBL" id="GFH15706.1"/>
    </source>
</evidence>
<keyword evidence="4" id="KW-1185">Reference proteome</keyword>
<dbReference type="PANTHER" id="PTHR43512">
    <property type="entry name" value="TRANSLATION FACTOR GUF1-RELATED"/>
    <property type="match status" value="1"/>
</dbReference>
<dbReference type="AlphaFoldDB" id="A0A699Z922"/>
<gene>
    <name evidence="3" type="ORF">HaLaN_11984</name>
</gene>
<dbReference type="Proteomes" id="UP000485058">
    <property type="component" value="Unassembled WGS sequence"/>
</dbReference>
<dbReference type="InterPro" id="IPR027417">
    <property type="entry name" value="P-loop_NTPase"/>
</dbReference>
<reference evidence="3 4" key="1">
    <citation type="submission" date="2020-02" db="EMBL/GenBank/DDBJ databases">
        <title>Draft genome sequence of Haematococcus lacustris strain NIES-144.</title>
        <authorList>
            <person name="Morimoto D."/>
            <person name="Nakagawa S."/>
            <person name="Yoshida T."/>
            <person name="Sawayama S."/>
        </authorList>
    </citation>
    <scope>NUCLEOTIDE SEQUENCE [LARGE SCALE GENOMIC DNA]</scope>
    <source>
        <strain evidence="3 4">NIES-144</strain>
    </source>
</reference>
<accession>A0A699Z922</accession>
<feature type="region of interest" description="Disordered" evidence="1">
    <location>
        <begin position="37"/>
        <end position="78"/>
    </location>
</feature>
<evidence type="ECO:0000313" key="4">
    <source>
        <dbReference type="Proteomes" id="UP000485058"/>
    </source>
</evidence>
<dbReference type="GO" id="GO:0043022">
    <property type="term" value="F:ribosome binding"/>
    <property type="evidence" value="ECO:0007669"/>
    <property type="project" value="TreeGrafter"/>
</dbReference>
<name>A0A699Z922_HAELA</name>
<dbReference type="GO" id="GO:0005525">
    <property type="term" value="F:GTP binding"/>
    <property type="evidence" value="ECO:0007669"/>
    <property type="project" value="InterPro"/>
</dbReference>
<proteinExistence type="predicted"/>
<dbReference type="EMBL" id="BLLF01000888">
    <property type="protein sequence ID" value="GFH15706.1"/>
    <property type="molecule type" value="Genomic_DNA"/>
</dbReference>
<dbReference type="SUPFAM" id="SSF52540">
    <property type="entry name" value="P-loop containing nucleoside triphosphate hydrolases"/>
    <property type="match status" value="1"/>
</dbReference>
<dbReference type="InterPro" id="IPR000795">
    <property type="entry name" value="T_Tr_GTP-bd_dom"/>
</dbReference>
<protein>
    <submittedName>
        <fullName evidence="3">Putative GTP-binding protein TypA/BipA like protein</fullName>
    </submittedName>
</protein>
<feature type="compositionally biased region" description="Low complexity" evidence="1">
    <location>
        <begin position="37"/>
        <end position="57"/>
    </location>
</feature>
<dbReference type="GO" id="GO:0003924">
    <property type="term" value="F:GTPase activity"/>
    <property type="evidence" value="ECO:0007669"/>
    <property type="project" value="InterPro"/>
</dbReference>
<comment type="caution">
    <text evidence="3">The sequence shown here is derived from an EMBL/GenBank/DDBJ whole genome shotgun (WGS) entry which is preliminary data.</text>
</comment>
<dbReference type="Gene3D" id="3.40.50.300">
    <property type="entry name" value="P-loop containing nucleotide triphosphate hydrolases"/>
    <property type="match status" value="1"/>
</dbReference>
<feature type="non-terminal residue" evidence="3">
    <location>
        <position position="1"/>
    </location>
</feature>
<feature type="compositionally biased region" description="Basic and acidic residues" evidence="1">
    <location>
        <begin position="67"/>
        <end position="78"/>
    </location>
</feature>